<accession>A0ABT8Y7K2</accession>
<dbReference type="EMBL" id="JAUOTP010000003">
    <property type="protein sequence ID" value="MDO6414301.1"/>
    <property type="molecule type" value="Genomic_DNA"/>
</dbReference>
<proteinExistence type="predicted"/>
<feature type="region of interest" description="Disordered" evidence="1">
    <location>
        <begin position="60"/>
        <end position="98"/>
    </location>
</feature>
<evidence type="ECO:0000313" key="3">
    <source>
        <dbReference type="Proteomes" id="UP001169764"/>
    </source>
</evidence>
<dbReference type="Proteomes" id="UP001169764">
    <property type="component" value="Unassembled WGS sequence"/>
</dbReference>
<dbReference type="InterPro" id="IPR036806">
    <property type="entry name" value="YozE_SAM-like_sf"/>
</dbReference>
<keyword evidence="3" id="KW-1185">Reference proteome</keyword>
<sequence>MAMEVERPQQLWLDVERPILTRPRRPKPTVQDVDRPPSSNQQMELKMATAPKKLKKIIKPPAPPIVRAEPPIAQTPRVAPAMTTPEPTTASAPPQSFGSWLFDQTKRAGMIGELAKAAKLDRLFPKNGSVEDVRARFATVGADGDAFMALEDAENEYDRR</sequence>
<feature type="region of interest" description="Disordered" evidence="1">
    <location>
        <begin position="17"/>
        <end position="43"/>
    </location>
</feature>
<name>A0ABT8Y7K2_9SPHN</name>
<evidence type="ECO:0000256" key="1">
    <source>
        <dbReference type="SAM" id="MobiDB-lite"/>
    </source>
</evidence>
<reference evidence="2" key="1">
    <citation type="submission" date="2023-07" db="EMBL/GenBank/DDBJ databases">
        <authorList>
            <person name="Kim M."/>
        </authorList>
    </citation>
    <scope>NUCLEOTIDE SEQUENCE</scope>
    <source>
        <strain evidence="2">BIUV-7</strain>
    </source>
</reference>
<comment type="caution">
    <text evidence="2">The sequence shown here is derived from an EMBL/GenBank/DDBJ whole genome shotgun (WGS) entry which is preliminary data.</text>
</comment>
<feature type="compositionally biased region" description="Low complexity" evidence="1">
    <location>
        <begin position="79"/>
        <end position="94"/>
    </location>
</feature>
<evidence type="ECO:0000313" key="2">
    <source>
        <dbReference type="EMBL" id="MDO6414301.1"/>
    </source>
</evidence>
<gene>
    <name evidence="2" type="ORF">Q4F19_07895</name>
</gene>
<organism evidence="2 3">
    <name type="scientific">Sphingomonas natans</name>
    <dbReference type="NCBI Taxonomy" id="3063330"/>
    <lineage>
        <taxon>Bacteria</taxon>
        <taxon>Pseudomonadati</taxon>
        <taxon>Pseudomonadota</taxon>
        <taxon>Alphaproteobacteria</taxon>
        <taxon>Sphingomonadales</taxon>
        <taxon>Sphingomonadaceae</taxon>
        <taxon>Sphingomonas</taxon>
    </lineage>
</organism>
<dbReference type="SUPFAM" id="SSF140652">
    <property type="entry name" value="YozE-like"/>
    <property type="match status" value="1"/>
</dbReference>
<protein>
    <submittedName>
        <fullName evidence="2">Uncharacterized protein</fullName>
    </submittedName>
</protein>